<comment type="caution">
    <text evidence="2">The sequence shown here is derived from an EMBL/GenBank/DDBJ whole genome shotgun (WGS) entry which is preliminary data.</text>
</comment>
<dbReference type="EMBL" id="ASGP02000004">
    <property type="protein sequence ID" value="KAH9510470.1"/>
    <property type="molecule type" value="Genomic_DNA"/>
</dbReference>
<sequence length="390" mass="44173">MSFFKNHQNSANSWLNFFKEFSSVHGNTSINTFKEKLLKFGVFFESFIQGIEGDYAGIERNFNKSSEYIDGLKKELKTVKQEMAKVKESKTTAENNLKFKCEELERIKNIKSYAQVASSLNQSRDVPQPNFTCIIESVDPSIQDSKQALSYLNSKLDNKKISENGIKINRQIPIHGKKVLIKCPTSNDCSKIEKLVNDMNGGVKARVLAKKKPRLLLLGIERDIPDDGFKDALLAQNVHLKCLMNGSNELIDLVMSKNDRVGSKFAIFSVSPNIYRLCLDMKFLFIGHKACVVKKGDSVIQCFKCLRFGHTNRVCANDPVCKYCHHHHISNECPNASREIMSSCSNCKSKNLSRRGGMRPFPVDHSVFSKDCPQYLLAEKRLNESIDYGC</sequence>
<name>A0A922HT45_DERFA</name>
<feature type="coiled-coil region" evidence="1">
    <location>
        <begin position="69"/>
        <end position="96"/>
    </location>
</feature>
<keyword evidence="3" id="KW-1185">Reference proteome</keyword>
<gene>
    <name evidence="2" type="ORF">DERF_008989</name>
</gene>
<protein>
    <recommendedName>
        <fullName evidence="4">CCHC-type domain-containing protein</fullName>
    </recommendedName>
</protein>
<proteinExistence type="predicted"/>
<reference evidence="2" key="2">
    <citation type="journal article" date="2022" name="Res Sq">
        <title>Comparative Genomics Reveals Insights into the Divergent Evolution of Astigmatic Mites and Household Pest Adaptations.</title>
        <authorList>
            <person name="Xiong Q."/>
            <person name="Wan A.T.-Y."/>
            <person name="Liu X.-Y."/>
            <person name="Fung C.S.-H."/>
            <person name="Xiao X."/>
            <person name="Malainual N."/>
            <person name="Hou J."/>
            <person name="Wang L."/>
            <person name="Wang M."/>
            <person name="Yang K."/>
            <person name="Cui Y."/>
            <person name="Leung E."/>
            <person name="Nong W."/>
            <person name="Shin S.-K."/>
            <person name="Au S."/>
            <person name="Jeong K.Y."/>
            <person name="Chew F.T."/>
            <person name="Hui J."/>
            <person name="Leung T.F."/>
            <person name="Tungtrongchitr A."/>
            <person name="Zhong N."/>
            <person name="Liu Z."/>
            <person name="Tsui S."/>
        </authorList>
    </citation>
    <scope>NUCLEOTIDE SEQUENCE</scope>
    <source>
        <strain evidence="2">Derf</strain>
        <tissue evidence="2">Whole organism</tissue>
    </source>
</reference>
<dbReference type="AlphaFoldDB" id="A0A922HT45"/>
<reference evidence="2" key="1">
    <citation type="submission" date="2013-05" db="EMBL/GenBank/DDBJ databases">
        <authorList>
            <person name="Yim A.K.Y."/>
            <person name="Chan T.F."/>
            <person name="Ji K.M."/>
            <person name="Liu X.Y."/>
            <person name="Zhou J.W."/>
            <person name="Li R.Q."/>
            <person name="Yang K.Y."/>
            <person name="Li J."/>
            <person name="Li M."/>
            <person name="Law P.T.W."/>
            <person name="Wu Y.L."/>
            <person name="Cai Z.L."/>
            <person name="Qin H."/>
            <person name="Bao Y."/>
            <person name="Leung R.K.K."/>
            <person name="Ng P.K.S."/>
            <person name="Zou J."/>
            <person name="Zhong X.J."/>
            <person name="Ran P.X."/>
            <person name="Zhong N.S."/>
            <person name="Liu Z.G."/>
            <person name="Tsui S.K.W."/>
        </authorList>
    </citation>
    <scope>NUCLEOTIDE SEQUENCE</scope>
    <source>
        <strain evidence="2">Derf</strain>
        <tissue evidence="2">Whole organism</tissue>
    </source>
</reference>
<evidence type="ECO:0000313" key="2">
    <source>
        <dbReference type="EMBL" id="KAH9510470.1"/>
    </source>
</evidence>
<evidence type="ECO:0008006" key="4">
    <source>
        <dbReference type="Google" id="ProtNLM"/>
    </source>
</evidence>
<keyword evidence="1" id="KW-0175">Coiled coil</keyword>
<organism evidence="2 3">
    <name type="scientific">Dermatophagoides farinae</name>
    <name type="common">American house dust mite</name>
    <dbReference type="NCBI Taxonomy" id="6954"/>
    <lineage>
        <taxon>Eukaryota</taxon>
        <taxon>Metazoa</taxon>
        <taxon>Ecdysozoa</taxon>
        <taxon>Arthropoda</taxon>
        <taxon>Chelicerata</taxon>
        <taxon>Arachnida</taxon>
        <taxon>Acari</taxon>
        <taxon>Acariformes</taxon>
        <taxon>Sarcoptiformes</taxon>
        <taxon>Astigmata</taxon>
        <taxon>Psoroptidia</taxon>
        <taxon>Analgoidea</taxon>
        <taxon>Pyroglyphidae</taxon>
        <taxon>Dermatophagoidinae</taxon>
        <taxon>Dermatophagoides</taxon>
    </lineage>
</organism>
<evidence type="ECO:0000313" key="3">
    <source>
        <dbReference type="Proteomes" id="UP000790347"/>
    </source>
</evidence>
<dbReference type="Proteomes" id="UP000790347">
    <property type="component" value="Unassembled WGS sequence"/>
</dbReference>
<accession>A0A922HT45</accession>
<evidence type="ECO:0000256" key="1">
    <source>
        <dbReference type="SAM" id="Coils"/>
    </source>
</evidence>